<evidence type="ECO:0000313" key="2">
    <source>
        <dbReference type="EMBL" id="MBB6201147.1"/>
    </source>
</evidence>
<dbReference type="Pfam" id="PF13610">
    <property type="entry name" value="DDE_Tnp_IS240"/>
    <property type="match status" value="1"/>
</dbReference>
<accession>A0AAW3UU63</accession>
<dbReference type="AlphaFoldDB" id="A0AAW3UU63"/>
<dbReference type="EMBL" id="JACIIK010000003">
    <property type="protein sequence ID" value="MBB6201147.1"/>
    <property type="molecule type" value="Genomic_DNA"/>
</dbReference>
<reference evidence="2 3" key="1">
    <citation type="submission" date="2020-08" db="EMBL/GenBank/DDBJ databases">
        <title>Genomic Encyclopedia of Type Strains, Phase IV (KMG-V): Genome sequencing to study the core and pangenomes of soil and plant-associated prokaryotes.</title>
        <authorList>
            <person name="Whitman W."/>
        </authorList>
    </citation>
    <scope>NUCLEOTIDE SEQUENCE [LARGE SCALE GENOMIC DNA]</scope>
    <source>
        <strain evidence="2 3">SEMIA 4013</strain>
    </source>
</reference>
<gene>
    <name evidence="2" type="ORF">GGD69_001996</name>
</gene>
<dbReference type="InterPro" id="IPR032874">
    <property type="entry name" value="DDE_dom"/>
</dbReference>
<name>A0AAW3UU63_9BURK</name>
<feature type="domain" description="DDE" evidence="1">
    <location>
        <begin position="14"/>
        <end position="66"/>
    </location>
</feature>
<organism evidence="2 3">
    <name type="scientific">Paraburkholderia fungorum</name>
    <dbReference type="NCBI Taxonomy" id="134537"/>
    <lineage>
        <taxon>Bacteria</taxon>
        <taxon>Pseudomonadati</taxon>
        <taxon>Pseudomonadota</taxon>
        <taxon>Betaproteobacteria</taxon>
        <taxon>Burkholderiales</taxon>
        <taxon>Burkholderiaceae</taxon>
        <taxon>Paraburkholderia</taxon>
    </lineage>
</organism>
<evidence type="ECO:0000259" key="1">
    <source>
        <dbReference type="Pfam" id="PF13610"/>
    </source>
</evidence>
<protein>
    <submittedName>
        <fullName evidence="2">Transposase-like protein</fullName>
    </submittedName>
</protein>
<comment type="caution">
    <text evidence="2">The sequence shown here is derived from an EMBL/GenBank/DDBJ whole genome shotgun (WGS) entry which is preliminary data.</text>
</comment>
<dbReference type="Proteomes" id="UP000518681">
    <property type="component" value="Unassembled WGS sequence"/>
</dbReference>
<evidence type="ECO:0000313" key="3">
    <source>
        <dbReference type="Proteomes" id="UP000518681"/>
    </source>
</evidence>
<sequence length="67" mass="7768">MAALDVLNAERDMLIRIRKVKYLNTIVEQDHRAIKRVISPMIGFKDFRCAGVILSPFNFTRLLYKAS</sequence>
<proteinExistence type="predicted"/>